<evidence type="ECO:0000313" key="1">
    <source>
        <dbReference type="EMBL" id="MFD2891019.1"/>
    </source>
</evidence>
<proteinExistence type="predicted"/>
<keyword evidence="1" id="KW-0808">Transferase</keyword>
<comment type="caution">
    <text evidence="1">The sequence shown here is derived from an EMBL/GenBank/DDBJ whole genome shotgun (WGS) entry which is preliminary data.</text>
</comment>
<dbReference type="PANTHER" id="PTHR42866">
    <property type="entry name" value="3-DEOXY-MANNO-OCTULOSONATE CYTIDYLYLTRANSFERASE"/>
    <property type="match status" value="1"/>
</dbReference>
<dbReference type="EMBL" id="JBHUPC010000010">
    <property type="protein sequence ID" value="MFD2891019.1"/>
    <property type="molecule type" value="Genomic_DNA"/>
</dbReference>
<dbReference type="Gene3D" id="3.90.550.10">
    <property type="entry name" value="Spore Coat Polysaccharide Biosynthesis Protein SpsA, Chain A"/>
    <property type="match status" value="1"/>
</dbReference>
<evidence type="ECO:0000313" key="2">
    <source>
        <dbReference type="Proteomes" id="UP001597534"/>
    </source>
</evidence>
<reference evidence="2" key="1">
    <citation type="journal article" date="2019" name="Int. J. Syst. Evol. Microbiol.">
        <title>The Global Catalogue of Microorganisms (GCM) 10K type strain sequencing project: providing services to taxonomists for standard genome sequencing and annotation.</title>
        <authorList>
            <consortium name="The Broad Institute Genomics Platform"/>
            <consortium name="The Broad Institute Genome Sequencing Center for Infectious Disease"/>
            <person name="Wu L."/>
            <person name="Ma J."/>
        </authorList>
    </citation>
    <scope>NUCLEOTIDE SEQUENCE [LARGE SCALE GENOMIC DNA]</scope>
    <source>
        <strain evidence="2">KCTC 22671</strain>
    </source>
</reference>
<organism evidence="1 2">
    <name type="scientific">Flavobacterium chuncheonense</name>
    <dbReference type="NCBI Taxonomy" id="2026653"/>
    <lineage>
        <taxon>Bacteria</taxon>
        <taxon>Pseudomonadati</taxon>
        <taxon>Bacteroidota</taxon>
        <taxon>Flavobacteriia</taxon>
        <taxon>Flavobacteriales</taxon>
        <taxon>Flavobacteriaceae</taxon>
        <taxon>Flavobacterium</taxon>
    </lineage>
</organism>
<sequence>MEAIFIQARLGSTRLPNKVILPFYKEKSILELLIDKIKNEFKELPIVVCTTTNKEDDKIEKLCVSSDVICFRGDEYNVLNRFVTAAVKHNITTIIRICADNPFLDISLLKDLMEKYKVDTKKDYWSYKNQKQIPVIKTHFGFFGEIVSLNALKAVQTKTDNPVYLEHVTNYIYSHTNFDCSFYELPDYLKERNDLRFTIDDIDDFELMQQLYKKYEDFEFKLSELVSYVSTKENITEKMIYNINKYSK</sequence>
<accession>A0ABW5YJ27</accession>
<dbReference type="RefSeq" id="WP_379810548.1">
    <property type="nucleotide sequence ID" value="NZ_JBHUPC010000010.1"/>
</dbReference>
<name>A0ABW5YJ27_9FLAO</name>
<dbReference type="InterPro" id="IPR029044">
    <property type="entry name" value="Nucleotide-diphossugar_trans"/>
</dbReference>
<dbReference type="GO" id="GO:0016779">
    <property type="term" value="F:nucleotidyltransferase activity"/>
    <property type="evidence" value="ECO:0007669"/>
    <property type="project" value="UniProtKB-KW"/>
</dbReference>
<dbReference type="PANTHER" id="PTHR42866:SF1">
    <property type="entry name" value="SPORE COAT POLYSACCHARIDE BIOSYNTHESIS PROTEIN SPSF"/>
    <property type="match status" value="1"/>
</dbReference>
<keyword evidence="1" id="KW-0548">Nucleotidyltransferase</keyword>
<protein>
    <submittedName>
        <fullName evidence="1">Cytidylyltransferase domain-containing protein</fullName>
    </submittedName>
</protein>
<gene>
    <name evidence="1" type="ORF">ACFS5J_03215</name>
</gene>
<dbReference type="SUPFAM" id="SSF53448">
    <property type="entry name" value="Nucleotide-diphospho-sugar transferases"/>
    <property type="match status" value="1"/>
</dbReference>
<dbReference type="Proteomes" id="UP001597534">
    <property type="component" value="Unassembled WGS sequence"/>
</dbReference>
<keyword evidence="2" id="KW-1185">Reference proteome</keyword>
<dbReference type="Pfam" id="PF02348">
    <property type="entry name" value="CTP_transf_3"/>
    <property type="match status" value="1"/>
</dbReference>
<dbReference type="InterPro" id="IPR003329">
    <property type="entry name" value="Cytidylyl_trans"/>
</dbReference>